<feature type="region of interest" description="Disordered" evidence="1">
    <location>
        <begin position="1"/>
        <end position="24"/>
    </location>
</feature>
<dbReference type="PANTHER" id="PTHR47022:SF1">
    <property type="entry name" value="BTB AND MATH DOMAIN-CONTAINING PROTEIN 36-RELATED"/>
    <property type="match status" value="1"/>
</dbReference>
<dbReference type="InterPro" id="IPR011333">
    <property type="entry name" value="SKP1/BTB/POZ_sf"/>
</dbReference>
<dbReference type="CDD" id="cd18186">
    <property type="entry name" value="BTB_POZ_ZBTB_KLHL-like"/>
    <property type="match status" value="1"/>
</dbReference>
<dbReference type="Pfam" id="PF00651">
    <property type="entry name" value="BTB"/>
    <property type="match status" value="1"/>
</dbReference>
<organism evidence="3 4">
    <name type="scientific">Globodera rostochiensis</name>
    <name type="common">Golden nematode worm</name>
    <name type="synonym">Heterodera rostochiensis</name>
    <dbReference type="NCBI Taxonomy" id="31243"/>
    <lineage>
        <taxon>Eukaryota</taxon>
        <taxon>Metazoa</taxon>
        <taxon>Ecdysozoa</taxon>
        <taxon>Nematoda</taxon>
        <taxon>Chromadorea</taxon>
        <taxon>Rhabditida</taxon>
        <taxon>Tylenchina</taxon>
        <taxon>Tylenchomorpha</taxon>
        <taxon>Tylenchoidea</taxon>
        <taxon>Heteroderidae</taxon>
        <taxon>Heteroderinae</taxon>
        <taxon>Globodera</taxon>
    </lineage>
</organism>
<evidence type="ECO:0000259" key="2">
    <source>
        <dbReference type="PROSITE" id="PS50097"/>
    </source>
</evidence>
<name>A0A914GZJ5_GLORO</name>
<accession>A0A914GZJ5</accession>
<dbReference type="InterPro" id="IPR008974">
    <property type="entry name" value="TRAF-like"/>
</dbReference>
<sequence length="334" mass="37856">MDPPKSESPSNIEPADQQTKDDKYKRSGQIVFRVNDFRTFAGGGGNSQLISESAECINGLPWRIILDHLGADLSFSVQCDGNAKDKAWSCQASVRKSIVACKYGYNCFTDEEVRSIFNAESREWGNRNFIKFEQLIDPKNGWFDEAEDAVTFMAEVAAERPNGMPGARLKDILLVNGEVVYVNKYLLAAHSDFFETLSFGENAEQKPKIQIDKVPEAVAHFERLISSMPPQNEQLDDECIESVLELADRYLLDSVKNCCVHFLEKTSKKSALFKLRLAEKYGFDALKKHILKTLTVDDFYGGSKYFDDFSELNKLGDELVKELKDRHKALFDKK</sequence>
<dbReference type="WBParaSite" id="Gr19_v10_g12557.t1">
    <property type="protein sequence ID" value="Gr19_v10_g12557.t1"/>
    <property type="gene ID" value="Gr19_v10_g12557"/>
</dbReference>
<dbReference type="AlphaFoldDB" id="A0A914GZJ5"/>
<dbReference type="Gene3D" id="3.30.710.10">
    <property type="entry name" value="Potassium Channel Kv1.1, Chain A"/>
    <property type="match status" value="1"/>
</dbReference>
<protein>
    <submittedName>
        <fullName evidence="4">BTB domain-containing protein</fullName>
    </submittedName>
</protein>
<dbReference type="Gene3D" id="2.60.210.10">
    <property type="entry name" value="Apoptosis, Tumor Necrosis Factor Receptor Associated Protein 2, Chain A"/>
    <property type="match status" value="1"/>
</dbReference>
<dbReference type="PROSITE" id="PS50097">
    <property type="entry name" value="BTB"/>
    <property type="match status" value="1"/>
</dbReference>
<dbReference type="Pfam" id="PF00917">
    <property type="entry name" value="MATH"/>
    <property type="match status" value="1"/>
</dbReference>
<dbReference type="SUPFAM" id="SSF49599">
    <property type="entry name" value="TRAF domain-like"/>
    <property type="match status" value="1"/>
</dbReference>
<evidence type="ECO:0000313" key="3">
    <source>
        <dbReference type="Proteomes" id="UP000887572"/>
    </source>
</evidence>
<dbReference type="InterPro" id="IPR000210">
    <property type="entry name" value="BTB/POZ_dom"/>
</dbReference>
<dbReference type="SMART" id="SM00225">
    <property type="entry name" value="BTB"/>
    <property type="match status" value="1"/>
</dbReference>
<evidence type="ECO:0000313" key="4">
    <source>
        <dbReference type="WBParaSite" id="Gr19_v10_g12557.t1"/>
    </source>
</evidence>
<proteinExistence type="predicted"/>
<dbReference type="PANTHER" id="PTHR47022">
    <property type="entry name" value="BTB AND MATH DOMAIN-CONTAINING PROTEIN 36-RELATED"/>
    <property type="match status" value="1"/>
</dbReference>
<dbReference type="InterPro" id="IPR002083">
    <property type="entry name" value="MATH/TRAF_dom"/>
</dbReference>
<keyword evidence="3" id="KW-1185">Reference proteome</keyword>
<dbReference type="Proteomes" id="UP000887572">
    <property type="component" value="Unplaced"/>
</dbReference>
<evidence type="ECO:0000256" key="1">
    <source>
        <dbReference type="SAM" id="MobiDB-lite"/>
    </source>
</evidence>
<dbReference type="SUPFAM" id="SSF54695">
    <property type="entry name" value="POZ domain"/>
    <property type="match status" value="1"/>
</dbReference>
<feature type="domain" description="BTB" evidence="2">
    <location>
        <begin position="169"/>
        <end position="237"/>
    </location>
</feature>
<reference evidence="4" key="1">
    <citation type="submission" date="2022-11" db="UniProtKB">
        <authorList>
            <consortium name="WormBaseParasite"/>
        </authorList>
    </citation>
    <scope>IDENTIFICATION</scope>
</reference>